<reference evidence="1 2" key="1">
    <citation type="journal article" date="2008" name="Nature">
        <title>The genome of Laccaria bicolor provides insights into mycorrhizal symbiosis.</title>
        <authorList>
            <person name="Martin F."/>
            <person name="Aerts A."/>
            <person name="Ahren D."/>
            <person name="Brun A."/>
            <person name="Danchin E.G.J."/>
            <person name="Duchaussoy F."/>
            <person name="Gibon J."/>
            <person name="Kohler A."/>
            <person name="Lindquist E."/>
            <person name="Pereda V."/>
            <person name="Salamov A."/>
            <person name="Shapiro H.J."/>
            <person name="Wuyts J."/>
            <person name="Blaudez D."/>
            <person name="Buee M."/>
            <person name="Brokstein P."/>
            <person name="Canbaeck B."/>
            <person name="Cohen D."/>
            <person name="Courty P.E."/>
            <person name="Coutinho P.M."/>
            <person name="Delaruelle C."/>
            <person name="Detter J.C."/>
            <person name="Deveau A."/>
            <person name="DiFazio S."/>
            <person name="Duplessis S."/>
            <person name="Fraissinet-Tachet L."/>
            <person name="Lucic E."/>
            <person name="Frey-Klett P."/>
            <person name="Fourrey C."/>
            <person name="Feussner I."/>
            <person name="Gay G."/>
            <person name="Grimwood J."/>
            <person name="Hoegger P.J."/>
            <person name="Jain P."/>
            <person name="Kilaru S."/>
            <person name="Labbe J."/>
            <person name="Lin Y.C."/>
            <person name="Legue V."/>
            <person name="Le Tacon F."/>
            <person name="Marmeisse R."/>
            <person name="Melayah D."/>
            <person name="Montanini B."/>
            <person name="Muratet M."/>
            <person name="Nehls U."/>
            <person name="Niculita-Hirzel H."/>
            <person name="Oudot-Le Secq M.P."/>
            <person name="Peter M."/>
            <person name="Quesneville H."/>
            <person name="Rajashekar B."/>
            <person name="Reich M."/>
            <person name="Rouhier N."/>
            <person name="Schmutz J."/>
            <person name="Yin T."/>
            <person name="Chalot M."/>
            <person name="Henrissat B."/>
            <person name="Kuees U."/>
            <person name="Lucas S."/>
            <person name="Van de Peer Y."/>
            <person name="Podila G.K."/>
            <person name="Polle A."/>
            <person name="Pukkila P.J."/>
            <person name="Richardson P.M."/>
            <person name="Rouze P."/>
            <person name="Sanders I.R."/>
            <person name="Stajich J.E."/>
            <person name="Tunlid A."/>
            <person name="Tuskan G."/>
            <person name="Grigoriev I.V."/>
        </authorList>
    </citation>
    <scope>NUCLEOTIDE SEQUENCE [LARGE SCALE GENOMIC DNA]</scope>
    <source>
        <strain evidence="2">S238N-H82 / ATCC MYA-4686</strain>
    </source>
</reference>
<dbReference type="HOGENOM" id="CLU_479849_0_0_1"/>
<gene>
    <name evidence="1" type="ORF">LACBIDRAFT_331049</name>
</gene>
<protein>
    <submittedName>
        <fullName evidence="1">Predicted protein</fullName>
    </submittedName>
</protein>
<dbReference type="GeneID" id="6081065"/>
<accession>B0DNA0</accession>
<organism evidence="2">
    <name type="scientific">Laccaria bicolor (strain S238N-H82 / ATCC MYA-4686)</name>
    <name type="common">Bicoloured deceiver</name>
    <name type="synonym">Laccaria laccata var. bicolor</name>
    <dbReference type="NCBI Taxonomy" id="486041"/>
    <lineage>
        <taxon>Eukaryota</taxon>
        <taxon>Fungi</taxon>
        <taxon>Dikarya</taxon>
        <taxon>Basidiomycota</taxon>
        <taxon>Agaricomycotina</taxon>
        <taxon>Agaricomycetes</taxon>
        <taxon>Agaricomycetidae</taxon>
        <taxon>Agaricales</taxon>
        <taxon>Agaricineae</taxon>
        <taxon>Hydnangiaceae</taxon>
        <taxon>Laccaria</taxon>
    </lineage>
</organism>
<dbReference type="KEGG" id="lbc:LACBIDRAFT_331049"/>
<name>B0DNA0_LACBS</name>
<evidence type="ECO:0000313" key="2">
    <source>
        <dbReference type="Proteomes" id="UP000001194"/>
    </source>
</evidence>
<dbReference type="AlphaFoldDB" id="B0DNA0"/>
<proteinExistence type="predicted"/>
<dbReference type="InParanoid" id="B0DNA0"/>
<dbReference type="Proteomes" id="UP000001194">
    <property type="component" value="Unassembled WGS sequence"/>
</dbReference>
<dbReference type="RefSeq" id="XP_001885471.1">
    <property type="nucleotide sequence ID" value="XM_001885436.1"/>
</dbReference>
<sequence>MSHSYRNDLNFYDQDISEFFENQLPHTDMHYGSEGANDFNIPEQWQVHLPSNTFIRQLNWRDVEDEVDHWRTVAQSEYCEPYFVSLCYSTALETPIEFYVGLSPLSLLTLEKMEERHRQHYILSVEGSFGVQDGPVLQERIPPFRGRILTTYGTFPYHSVVPLPEENHLSIGYLSSDGVTLNSEDKVFIFVGHNSSEFQIQRFHRYVEHMLRGRAYIGSIHADGNRIMQGQEIIPGAPTLPYLKYDLDDIRIFGKAQLLTLPEYQRLKQSPTHLRLTEHVHLDHLPIPAFDPNFNNGQNLGRLLSTGGKGGQASACQIKILLDYAPGTAKQLDDLDIFIQSLVLTRIPLNYTPATHAGTSHTLSTEMHAAFKSIWEEGKRLYPPKYPLEDYMYETPVAPPQDYIKLLHVCLSFLYNAISKKVDGIVHTAVAEFLGNLHLGDDEAGGLSTMLDEPFQHQLLFMMVQNLICKPTLNSVSNSKSSRLGTVRSEILIARKSLIGVPNEIIANVLAKIYRMGAMELKIHPIDLRKESDVFQTMVSRMDAIERPHYKHTSNSFKSMKFELLQIT</sequence>
<evidence type="ECO:0000313" key="1">
    <source>
        <dbReference type="EMBL" id="EDR03903.1"/>
    </source>
</evidence>
<keyword evidence="2" id="KW-1185">Reference proteome</keyword>
<dbReference type="EMBL" id="DS547121">
    <property type="protein sequence ID" value="EDR03903.1"/>
    <property type="molecule type" value="Genomic_DNA"/>
</dbReference>